<evidence type="ECO:0000313" key="5">
    <source>
        <dbReference type="Proteomes" id="UP000251075"/>
    </source>
</evidence>
<comment type="caution">
    <text evidence="4">The sequence shown here is derived from an EMBL/GenBank/DDBJ whole genome shotgun (WGS) entry which is preliminary data.</text>
</comment>
<feature type="binding site" evidence="3">
    <location>
        <position position="137"/>
    </location>
    <ligand>
        <name>a divalent metal cation</name>
        <dbReference type="ChEBI" id="CHEBI:60240"/>
    </ligand>
</feature>
<dbReference type="RefSeq" id="WP_112144951.1">
    <property type="nucleotide sequence ID" value="NZ_PGTO01000008.1"/>
</dbReference>
<accession>A0A364NX89</accession>
<keyword evidence="2 3" id="KW-0479">Metal-binding</keyword>
<dbReference type="Gene3D" id="1.20.120.450">
    <property type="entry name" value="dinb family like domain"/>
    <property type="match status" value="1"/>
</dbReference>
<dbReference type="SUPFAM" id="SSF109854">
    <property type="entry name" value="DinB/YfiT-like putative metalloenzymes"/>
    <property type="match status" value="1"/>
</dbReference>
<dbReference type="OrthoDB" id="9807509at2"/>
<evidence type="ECO:0000256" key="1">
    <source>
        <dbReference type="ARBA" id="ARBA00008635"/>
    </source>
</evidence>
<reference evidence="4 5" key="1">
    <citation type="submission" date="2017-11" db="EMBL/GenBank/DDBJ databases">
        <title>Draft genome sequence of magnetotactic bacterium Magnetospirillum kuznetsovii LBB-42.</title>
        <authorList>
            <person name="Grouzdev D.S."/>
            <person name="Rysina M.S."/>
            <person name="Baslerov R.V."/>
            <person name="Koziaeva V."/>
        </authorList>
    </citation>
    <scope>NUCLEOTIDE SEQUENCE [LARGE SCALE GENOMIC DNA]</scope>
    <source>
        <strain evidence="4 5">LBB-42</strain>
    </source>
</reference>
<feature type="binding site" evidence="3">
    <location>
        <position position="49"/>
    </location>
    <ligand>
        <name>a divalent metal cation</name>
        <dbReference type="ChEBI" id="CHEBI:60240"/>
    </ligand>
</feature>
<dbReference type="EMBL" id="PGTO01000008">
    <property type="protein sequence ID" value="RAU21682.1"/>
    <property type="molecule type" value="Genomic_DNA"/>
</dbReference>
<sequence length="163" mass="18182">MTPATLRTLARYNAWANQRLYEACSRLPGEAISCPRPSFFGSILATLNHVLIGDMLWMGRFTGDESHGIKGLDQILHADFGRLVQARQDMDARIVTFFEAPLGDLEAVFAYRTAAGQDTATPRGLTMLHMFNHATHHRGQVHDMLSATDVPPPALDLVYFLRE</sequence>
<evidence type="ECO:0000313" key="4">
    <source>
        <dbReference type="EMBL" id="RAU21682.1"/>
    </source>
</evidence>
<dbReference type="PANTHER" id="PTHR37302:SF1">
    <property type="entry name" value="PROTEIN DINB"/>
    <property type="match status" value="1"/>
</dbReference>
<protein>
    <submittedName>
        <fullName evidence="4">Damage-inducible protein DinB</fullName>
    </submittedName>
</protein>
<feature type="binding site" evidence="3">
    <location>
        <position position="133"/>
    </location>
    <ligand>
        <name>a divalent metal cation</name>
        <dbReference type="ChEBI" id="CHEBI:60240"/>
    </ligand>
</feature>
<name>A0A364NX89_9PROT</name>
<evidence type="ECO:0000256" key="2">
    <source>
        <dbReference type="ARBA" id="ARBA00022723"/>
    </source>
</evidence>
<dbReference type="GO" id="GO:0046872">
    <property type="term" value="F:metal ion binding"/>
    <property type="evidence" value="ECO:0007669"/>
    <property type="project" value="UniProtKB-KW"/>
</dbReference>
<proteinExistence type="inferred from homology"/>
<dbReference type="Proteomes" id="UP000251075">
    <property type="component" value="Unassembled WGS sequence"/>
</dbReference>
<comment type="similarity">
    <text evidence="1">Belongs to the DinB family.</text>
</comment>
<dbReference type="InterPro" id="IPR034660">
    <property type="entry name" value="DinB/YfiT-like"/>
</dbReference>
<dbReference type="AlphaFoldDB" id="A0A364NX89"/>
<gene>
    <name evidence="4" type="ORF">CU669_11940</name>
</gene>
<dbReference type="PANTHER" id="PTHR37302">
    <property type="entry name" value="SLR1116 PROTEIN"/>
    <property type="match status" value="1"/>
</dbReference>
<dbReference type="Pfam" id="PF05163">
    <property type="entry name" value="DinB"/>
    <property type="match status" value="1"/>
</dbReference>
<dbReference type="InterPro" id="IPR007837">
    <property type="entry name" value="DinB"/>
</dbReference>
<organism evidence="4 5">
    <name type="scientific">Paramagnetospirillum kuznetsovii</name>
    <dbReference type="NCBI Taxonomy" id="2053833"/>
    <lineage>
        <taxon>Bacteria</taxon>
        <taxon>Pseudomonadati</taxon>
        <taxon>Pseudomonadota</taxon>
        <taxon>Alphaproteobacteria</taxon>
        <taxon>Rhodospirillales</taxon>
        <taxon>Magnetospirillaceae</taxon>
        <taxon>Paramagnetospirillum</taxon>
    </lineage>
</organism>
<keyword evidence="5" id="KW-1185">Reference proteome</keyword>
<evidence type="ECO:0000256" key="3">
    <source>
        <dbReference type="PIRSR" id="PIRSR607837-1"/>
    </source>
</evidence>